<protein>
    <submittedName>
        <fullName evidence="2">Uncharacterized protein</fullName>
    </submittedName>
</protein>
<dbReference type="Proteomes" id="UP001595455">
    <property type="component" value="Unassembled WGS sequence"/>
</dbReference>
<name>A0A371YTP8_9GAMM</name>
<dbReference type="EMBL" id="PYIX02000004">
    <property type="protein sequence ID" value="RFC84842.1"/>
    <property type="molecule type" value="Genomic_DNA"/>
</dbReference>
<dbReference type="AlphaFoldDB" id="A0A371YTP8"/>
<dbReference type="Proteomes" id="UP000240957">
    <property type="component" value="Unassembled WGS sequence"/>
</dbReference>
<reference evidence="2 3" key="2">
    <citation type="submission" date="2018-08" db="EMBL/GenBank/DDBJ databases">
        <title>The draft genome of Acinetobacter sichuanensis strain WCHAc060041.</title>
        <authorList>
            <person name="Qin J."/>
            <person name="Feng Y."/>
            <person name="Zong Z."/>
        </authorList>
    </citation>
    <scope>NUCLEOTIDE SEQUENCE [LARGE SCALE GENOMIC DNA]</scope>
    <source>
        <strain evidence="2 3">WCHAc060041</strain>
    </source>
</reference>
<gene>
    <name evidence="1" type="ORF">ACFODO_04530</name>
    <name evidence="2" type="ORF">C9E89_004550</name>
</gene>
<reference evidence="1" key="1">
    <citation type="journal article" date="2014" name="Int. J. Syst. Evol. Microbiol.">
        <title>Complete genome of a new Firmicutes species belonging to the dominant human colonic microbiota ('Ruminococcus bicirculans') reveals two chromosomes and a selective capacity to utilize plant glucans.</title>
        <authorList>
            <consortium name="NISC Comparative Sequencing Program"/>
            <person name="Wegmann U."/>
            <person name="Louis P."/>
            <person name="Goesmann A."/>
            <person name="Henrissat B."/>
            <person name="Duncan S.H."/>
            <person name="Flint H.J."/>
        </authorList>
    </citation>
    <scope>NUCLEOTIDE SEQUENCE</scope>
    <source>
        <strain evidence="1">KCTC 62575</strain>
    </source>
</reference>
<organism evidence="2 3">
    <name type="scientific">Acinetobacter sichuanensis</name>
    <dbReference type="NCBI Taxonomy" id="2136183"/>
    <lineage>
        <taxon>Bacteria</taxon>
        <taxon>Pseudomonadati</taxon>
        <taxon>Pseudomonadota</taxon>
        <taxon>Gammaproteobacteria</taxon>
        <taxon>Moraxellales</taxon>
        <taxon>Moraxellaceae</taxon>
        <taxon>Acinetobacter</taxon>
    </lineage>
</organism>
<reference evidence="1" key="4">
    <citation type="submission" date="2024-09" db="EMBL/GenBank/DDBJ databases">
        <authorList>
            <person name="Sun Q."/>
            <person name="Mori K."/>
        </authorList>
    </citation>
    <scope>NUCLEOTIDE SEQUENCE</scope>
    <source>
        <strain evidence="1">KCTC 62575</strain>
    </source>
</reference>
<evidence type="ECO:0000313" key="2">
    <source>
        <dbReference type="EMBL" id="RFC84842.1"/>
    </source>
</evidence>
<proteinExistence type="predicted"/>
<dbReference type="RefSeq" id="WP_107008045.1">
    <property type="nucleotide sequence ID" value="NZ_JBHRSF010000007.1"/>
</dbReference>
<keyword evidence="4" id="KW-1185">Reference proteome</keyword>
<evidence type="ECO:0000313" key="1">
    <source>
        <dbReference type="EMBL" id="MFC2994550.1"/>
    </source>
</evidence>
<evidence type="ECO:0000313" key="4">
    <source>
        <dbReference type="Proteomes" id="UP001595455"/>
    </source>
</evidence>
<sequence>MNEVSANQLIIETIGEELGHLSIDQLVVLINRYKNGALVETLLEEFDLNIKSTMLVRSFPLVRVDKCPNCPADLGCPIASKSSKVFLSSHKEECWNCGHKPYVLNCQCSVCISLKKQQEIEAEIKVQDKLKIKKETIKNEYGSENYKKVKESSLGLKEKIFLSIVVRNCLSEDGKYIKPIKYSLEPLTPSQELTTMLIRHLTSRKILIPSIDSDVDSFVFDEDYNTSSYYTYEVKYLLNIETEDKYSFLIERLLYPDIDIDVFYEDFLMVWNEVALHECLSYLLFQMNDVGYNFSIGETTKTTFEKLLEIFSVGQIYNLIFRAVSNSTRAYQSRNYTKTHAMNMVIASCRNQGEKAIAEKWDLKPYSRIKQLPESELSRLLFTTILKVPYAGFSVAPTLTNLSMLLEQ</sequence>
<evidence type="ECO:0000313" key="3">
    <source>
        <dbReference type="Proteomes" id="UP000240957"/>
    </source>
</evidence>
<dbReference type="OrthoDB" id="1495383at2"/>
<reference evidence="4" key="3">
    <citation type="journal article" date="2019" name="Int. J. Syst. Evol. Microbiol.">
        <title>The Global Catalogue of Microorganisms (GCM) 10K type strain sequencing project: providing services to taxonomists for standard genome sequencing and annotation.</title>
        <authorList>
            <consortium name="The Broad Institute Genomics Platform"/>
            <consortium name="The Broad Institute Genome Sequencing Center for Infectious Disease"/>
            <person name="Wu L."/>
            <person name="Ma J."/>
        </authorList>
    </citation>
    <scope>NUCLEOTIDE SEQUENCE [LARGE SCALE GENOMIC DNA]</scope>
    <source>
        <strain evidence="4">KCTC 62575</strain>
    </source>
</reference>
<accession>A0A371YTP8</accession>
<comment type="caution">
    <text evidence="2">The sequence shown here is derived from an EMBL/GenBank/DDBJ whole genome shotgun (WGS) entry which is preliminary data.</text>
</comment>
<dbReference type="EMBL" id="JBHRSF010000007">
    <property type="protein sequence ID" value="MFC2994550.1"/>
    <property type="molecule type" value="Genomic_DNA"/>
</dbReference>